<evidence type="ECO:0000256" key="2">
    <source>
        <dbReference type="SAM" id="Phobius"/>
    </source>
</evidence>
<dbReference type="EMBL" id="CAJHUC010000314">
    <property type="protein sequence ID" value="CAD7695168.1"/>
    <property type="molecule type" value="Genomic_DNA"/>
</dbReference>
<feature type="non-terminal residue" evidence="3">
    <location>
        <position position="1"/>
    </location>
</feature>
<dbReference type="AlphaFoldDB" id="A0A8S1IKN1"/>
<dbReference type="Proteomes" id="UP000708148">
    <property type="component" value="Unassembled WGS sequence"/>
</dbReference>
<evidence type="ECO:0000313" key="4">
    <source>
        <dbReference type="Proteomes" id="UP000708148"/>
    </source>
</evidence>
<dbReference type="Pfam" id="PF04749">
    <property type="entry name" value="PLAC8"/>
    <property type="match status" value="1"/>
</dbReference>
<dbReference type="InterPro" id="IPR006461">
    <property type="entry name" value="PLAC_motif_containing"/>
</dbReference>
<keyword evidence="2" id="KW-0472">Membrane</keyword>
<evidence type="ECO:0000256" key="1">
    <source>
        <dbReference type="SAM" id="MobiDB-lite"/>
    </source>
</evidence>
<name>A0A8S1IKN1_9CHLO</name>
<keyword evidence="2" id="KW-1133">Transmembrane helix</keyword>
<feature type="transmembrane region" description="Helical" evidence="2">
    <location>
        <begin position="65"/>
        <end position="84"/>
    </location>
</feature>
<protein>
    <submittedName>
        <fullName evidence="3">Uncharacterized protein</fullName>
    </submittedName>
</protein>
<feature type="transmembrane region" description="Helical" evidence="2">
    <location>
        <begin position="13"/>
        <end position="34"/>
    </location>
</feature>
<keyword evidence="4" id="KW-1185">Reference proteome</keyword>
<comment type="caution">
    <text evidence="3">The sequence shown here is derived from an EMBL/GenBank/DDBJ whole genome shotgun (WGS) entry which is preliminary data.</text>
</comment>
<evidence type="ECO:0000313" key="3">
    <source>
        <dbReference type="EMBL" id="CAD7695168.1"/>
    </source>
</evidence>
<sequence length="184" mass="20394">FVKHRAFGDKCRAVNWAIYYTVMLVFYVYMYSLIVQVQADKEINSATYGGEDGSFLQSRLSMYKMLLWAAVIAMIAPGVCNRMAMRKKFDIPHKVPEAAGWGDSCLWFWCNSCALCQETRTIIHNNVEDGLWKGPDVVAVEPVGGAAFTAETAPMLPCAPPQREAMAAPRTAQDQTAQDGTDVV</sequence>
<organism evidence="3 4">
    <name type="scientific">Ostreobium quekettii</name>
    <dbReference type="NCBI Taxonomy" id="121088"/>
    <lineage>
        <taxon>Eukaryota</taxon>
        <taxon>Viridiplantae</taxon>
        <taxon>Chlorophyta</taxon>
        <taxon>core chlorophytes</taxon>
        <taxon>Ulvophyceae</taxon>
        <taxon>TCBD clade</taxon>
        <taxon>Bryopsidales</taxon>
        <taxon>Ostreobineae</taxon>
        <taxon>Ostreobiaceae</taxon>
        <taxon>Ostreobium</taxon>
    </lineage>
</organism>
<keyword evidence="2" id="KW-0812">Transmembrane</keyword>
<reference evidence="3" key="1">
    <citation type="submission" date="2020-12" db="EMBL/GenBank/DDBJ databases">
        <authorList>
            <person name="Iha C."/>
        </authorList>
    </citation>
    <scope>NUCLEOTIDE SEQUENCE</scope>
</reference>
<dbReference type="OrthoDB" id="985035at2759"/>
<feature type="compositionally biased region" description="Polar residues" evidence="1">
    <location>
        <begin position="172"/>
        <end position="184"/>
    </location>
</feature>
<feature type="region of interest" description="Disordered" evidence="1">
    <location>
        <begin position="159"/>
        <end position="184"/>
    </location>
</feature>
<accession>A0A8S1IKN1</accession>
<gene>
    <name evidence="3" type="ORF">OSTQU699_LOCUS529</name>
</gene>
<proteinExistence type="predicted"/>